<feature type="region of interest" description="Disordered" evidence="11">
    <location>
        <begin position="136"/>
        <end position="170"/>
    </location>
</feature>
<evidence type="ECO:0000256" key="2">
    <source>
        <dbReference type="ARBA" id="ARBA00004245"/>
    </source>
</evidence>
<dbReference type="SMART" id="SM01375">
    <property type="entry name" value="Dynein_light"/>
    <property type="match status" value="1"/>
</dbReference>
<dbReference type="Proteomes" id="UP000663832">
    <property type="component" value="Unassembled WGS sequence"/>
</dbReference>
<dbReference type="PANTHER" id="PTHR11886">
    <property type="entry name" value="DYNEIN LIGHT CHAIN"/>
    <property type="match status" value="1"/>
</dbReference>
<dbReference type="EMBL" id="CAJNOM010000513">
    <property type="protein sequence ID" value="CAF1478978.1"/>
    <property type="molecule type" value="Genomic_DNA"/>
</dbReference>
<dbReference type="Gene3D" id="3.30.740.10">
    <property type="entry name" value="Protein Inhibitor Of Neuronal Nitric Oxide Synthase"/>
    <property type="match status" value="1"/>
</dbReference>
<keyword evidence="4" id="KW-0813">Transport</keyword>
<dbReference type="GO" id="GO:0045505">
    <property type="term" value="F:dynein intermediate chain binding"/>
    <property type="evidence" value="ECO:0007669"/>
    <property type="project" value="TreeGrafter"/>
</dbReference>
<dbReference type="Proteomes" id="UP000663877">
    <property type="component" value="Unassembled WGS sequence"/>
</dbReference>
<protein>
    <recommendedName>
        <fullName evidence="3">Dynein light chain 1, cytoplasmic</fullName>
    </recommendedName>
</protein>
<dbReference type="GO" id="GO:0005634">
    <property type="term" value="C:nucleus"/>
    <property type="evidence" value="ECO:0007669"/>
    <property type="project" value="UniProtKB-SubCell"/>
</dbReference>
<evidence type="ECO:0000256" key="9">
    <source>
        <dbReference type="ARBA" id="ARBA00023212"/>
    </source>
</evidence>
<evidence type="ECO:0000256" key="1">
    <source>
        <dbReference type="ARBA" id="ARBA00004123"/>
    </source>
</evidence>
<dbReference type="FunFam" id="3.30.740.10:FF:000005">
    <property type="entry name" value="Dynein light chain"/>
    <property type="match status" value="1"/>
</dbReference>
<feature type="compositionally biased region" description="Polar residues" evidence="11">
    <location>
        <begin position="136"/>
        <end position="157"/>
    </location>
</feature>
<keyword evidence="14" id="KW-1185">Reference proteome</keyword>
<evidence type="ECO:0000313" key="12">
    <source>
        <dbReference type="EMBL" id="CAF0900081.1"/>
    </source>
</evidence>
<feature type="compositionally biased region" description="Basic and acidic residues" evidence="11">
    <location>
        <begin position="158"/>
        <end position="167"/>
    </location>
</feature>
<feature type="region of interest" description="Disordered" evidence="11">
    <location>
        <begin position="62"/>
        <end position="96"/>
    </location>
</feature>
<evidence type="ECO:0000256" key="7">
    <source>
        <dbReference type="ARBA" id="ARBA00022816"/>
    </source>
</evidence>
<evidence type="ECO:0000256" key="6">
    <source>
        <dbReference type="ARBA" id="ARBA00022701"/>
    </source>
</evidence>
<keyword evidence="7" id="KW-0509">mRNA transport</keyword>
<evidence type="ECO:0000313" key="15">
    <source>
        <dbReference type="Proteomes" id="UP000663877"/>
    </source>
</evidence>
<reference evidence="12" key="1">
    <citation type="submission" date="2021-02" db="EMBL/GenBank/DDBJ databases">
        <authorList>
            <person name="Nowell W R."/>
        </authorList>
    </citation>
    <scope>NUCLEOTIDE SEQUENCE</scope>
</reference>
<comment type="subcellular location">
    <subcellularLocation>
        <location evidence="2">Cytoplasm</location>
        <location evidence="2">Cytoskeleton</location>
    </subcellularLocation>
    <subcellularLocation>
        <location evidence="1">Nucleus</location>
    </subcellularLocation>
</comment>
<dbReference type="OrthoDB" id="10033309at2759"/>
<name>A0A813ZGW1_9BILA</name>
<accession>A0A813ZGW1</accession>
<evidence type="ECO:0000256" key="3">
    <source>
        <dbReference type="ARBA" id="ARBA00015062"/>
    </source>
</evidence>
<dbReference type="GO" id="GO:0051028">
    <property type="term" value="P:mRNA transport"/>
    <property type="evidence" value="ECO:0007669"/>
    <property type="project" value="UniProtKB-KW"/>
</dbReference>
<keyword evidence="5" id="KW-0963">Cytoplasm</keyword>
<dbReference type="GO" id="GO:0005874">
    <property type="term" value="C:microtubule"/>
    <property type="evidence" value="ECO:0007669"/>
    <property type="project" value="UniProtKB-KW"/>
</dbReference>
<dbReference type="GO" id="GO:0007017">
    <property type="term" value="P:microtubule-based process"/>
    <property type="evidence" value="ECO:0007669"/>
    <property type="project" value="InterPro"/>
</dbReference>
<keyword evidence="10" id="KW-0539">Nucleus</keyword>
<evidence type="ECO:0000256" key="5">
    <source>
        <dbReference type="ARBA" id="ARBA00022490"/>
    </source>
</evidence>
<dbReference type="Pfam" id="PF01221">
    <property type="entry name" value="Dynein_light"/>
    <property type="match status" value="1"/>
</dbReference>
<dbReference type="GO" id="GO:0015031">
    <property type="term" value="P:protein transport"/>
    <property type="evidence" value="ECO:0007669"/>
    <property type="project" value="UniProtKB-KW"/>
</dbReference>
<dbReference type="SUPFAM" id="SSF54648">
    <property type="entry name" value="DLC"/>
    <property type="match status" value="1"/>
</dbReference>
<evidence type="ECO:0000313" key="14">
    <source>
        <dbReference type="Proteomes" id="UP000663832"/>
    </source>
</evidence>
<keyword evidence="8" id="KW-0653">Protein transport</keyword>
<dbReference type="PANTHER" id="PTHR11886:SF35">
    <property type="entry name" value="DYNEIN LIGHT CHAIN"/>
    <property type="match status" value="1"/>
</dbReference>
<dbReference type="InterPro" id="IPR001372">
    <property type="entry name" value="Dynein_light_chain_typ-1/2"/>
</dbReference>
<dbReference type="InterPro" id="IPR037177">
    <property type="entry name" value="DLC_sf"/>
</dbReference>
<evidence type="ECO:0000256" key="4">
    <source>
        <dbReference type="ARBA" id="ARBA00022448"/>
    </source>
</evidence>
<proteinExistence type="predicted"/>
<evidence type="ECO:0000256" key="10">
    <source>
        <dbReference type="ARBA" id="ARBA00023242"/>
    </source>
</evidence>
<dbReference type="AlphaFoldDB" id="A0A813ZGW1"/>
<organism evidence="12 15">
    <name type="scientific">Adineta steineri</name>
    <dbReference type="NCBI Taxonomy" id="433720"/>
    <lineage>
        <taxon>Eukaryota</taxon>
        <taxon>Metazoa</taxon>
        <taxon>Spiralia</taxon>
        <taxon>Gnathifera</taxon>
        <taxon>Rotifera</taxon>
        <taxon>Eurotatoria</taxon>
        <taxon>Bdelloidea</taxon>
        <taxon>Adinetida</taxon>
        <taxon>Adinetidae</taxon>
        <taxon>Adineta</taxon>
    </lineage>
</organism>
<dbReference type="GO" id="GO:0005868">
    <property type="term" value="C:cytoplasmic dynein complex"/>
    <property type="evidence" value="ECO:0007669"/>
    <property type="project" value="TreeGrafter"/>
</dbReference>
<evidence type="ECO:0000256" key="11">
    <source>
        <dbReference type="SAM" id="MobiDB-lite"/>
    </source>
</evidence>
<dbReference type="EMBL" id="CAJNOI010000036">
    <property type="protein sequence ID" value="CAF0900081.1"/>
    <property type="molecule type" value="Genomic_DNA"/>
</dbReference>
<keyword evidence="9" id="KW-0206">Cytoskeleton</keyword>
<evidence type="ECO:0000313" key="13">
    <source>
        <dbReference type="EMBL" id="CAF1478978.1"/>
    </source>
</evidence>
<gene>
    <name evidence="12" type="ORF">BJG266_LOCUS10423</name>
    <name evidence="13" type="ORF">QVE165_LOCUS42109</name>
</gene>
<comment type="caution">
    <text evidence="12">The sequence shown here is derived from an EMBL/GenBank/DDBJ whole genome shotgun (WGS) entry which is preliminary data.</text>
</comment>
<sequence>MYTSTYSSSPVRASTLETTPINYQTQTYHREQYHSSNNISNNGVNIMNDDNINLRRGVNGFGNSSSSLTSLPANTPTSARKYTHSYANQPTDPNRYQTTSYRGYGIENESIRPNTTRYDLSGNVRAYSYDNLYNEQNRSQPSVNNSRSNVRYAQQQQIRREPPLSDHYDDEEDDLIVKSTDLPAAQEQEMIILVRTAFRKYQITNQRELAGFLKRAADKTFTPCWHCIVGRQFSSYVTHEMNGFIYFTKGPLSILLFKSGA</sequence>
<keyword evidence="6" id="KW-0493">Microtubule</keyword>
<evidence type="ECO:0000256" key="8">
    <source>
        <dbReference type="ARBA" id="ARBA00022927"/>
    </source>
</evidence>